<feature type="transmembrane region" description="Helical" evidence="11">
    <location>
        <begin position="112"/>
        <end position="131"/>
    </location>
</feature>
<dbReference type="SUPFAM" id="SSF69593">
    <property type="entry name" value="Glycerol-3-phosphate (1)-acyltransferase"/>
    <property type="match status" value="1"/>
</dbReference>
<evidence type="ECO:0000313" key="12">
    <source>
        <dbReference type="EMBL" id="KAF2880666.1"/>
    </source>
</evidence>
<dbReference type="EMBL" id="VTPC01090932">
    <property type="protein sequence ID" value="KAF2880666.1"/>
    <property type="molecule type" value="Genomic_DNA"/>
</dbReference>
<keyword evidence="8" id="KW-0443">Lipid metabolism</keyword>
<evidence type="ECO:0000256" key="11">
    <source>
        <dbReference type="RuleBase" id="RU367023"/>
    </source>
</evidence>
<dbReference type="AlphaFoldDB" id="A0A8K0FZL2"/>
<keyword evidence="9 11" id="KW-0472">Membrane</keyword>
<keyword evidence="13" id="KW-1185">Reference proteome</keyword>
<accession>A0A8K0FZL2</accession>
<dbReference type="PANTHER" id="PTHR12317:SF79">
    <property type="entry name" value="ACYLTRANSFERASE"/>
    <property type="match status" value="1"/>
</dbReference>
<evidence type="ECO:0000256" key="1">
    <source>
        <dbReference type="ARBA" id="ARBA00004477"/>
    </source>
</evidence>
<comment type="caution">
    <text evidence="12">The sequence shown here is derived from an EMBL/GenBank/DDBJ whole genome shotgun (WGS) entry which is preliminary data.</text>
</comment>
<dbReference type="OrthoDB" id="264532at2759"/>
<evidence type="ECO:0000256" key="10">
    <source>
        <dbReference type="ARBA" id="ARBA00023315"/>
    </source>
</evidence>
<comment type="subcellular location">
    <subcellularLocation>
        <location evidence="1 11">Endoplasmic reticulum membrane</location>
        <topology evidence="1 11">Multi-pass membrane protein</topology>
    </subcellularLocation>
</comment>
<reference evidence="12" key="1">
    <citation type="submission" date="2019-08" db="EMBL/GenBank/DDBJ databases">
        <title>The genome of the North American firefly Photinus pyralis.</title>
        <authorList>
            <consortium name="Photinus pyralis genome working group"/>
            <person name="Fallon T.R."/>
            <person name="Sander Lower S.E."/>
            <person name="Weng J.-K."/>
        </authorList>
    </citation>
    <scope>NUCLEOTIDE SEQUENCE</scope>
    <source>
        <strain evidence="12">TRF0915ILg1</strain>
        <tissue evidence="12">Whole body</tissue>
    </source>
</reference>
<keyword evidence="5 11" id="KW-0812">Transmembrane</keyword>
<name>A0A8K0FZL2_IGNLU</name>
<evidence type="ECO:0000256" key="5">
    <source>
        <dbReference type="ARBA" id="ARBA00022692"/>
    </source>
</evidence>
<comment type="similarity">
    <text evidence="2 11">Belongs to the diacylglycerol acyltransferase family.</text>
</comment>
<dbReference type="PANTHER" id="PTHR12317">
    <property type="entry name" value="DIACYLGLYCEROL O-ACYLTRANSFERASE"/>
    <property type="match status" value="1"/>
</dbReference>
<protein>
    <recommendedName>
        <fullName evidence="11">Acyltransferase</fullName>
        <ecNumber evidence="11">2.3.1.-</ecNumber>
    </recommendedName>
</protein>
<gene>
    <name evidence="12" type="ORF">ILUMI_25505</name>
</gene>
<dbReference type="GO" id="GO:0019432">
    <property type="term" value="P:triglyceride biosynthetic process"/>
    <property type="evidence" value="ECO:0007669"/>
    <property type="project" value="TreeGrafter"/>
</dbReference>
<dbReference type="EC" id="2.3.1.-" evidence="11"/>
<evidence type="ECO:0000256" key="8">
    <source>
        <dbReference type="ARBA" id="ARBA00023098"/>
    </source>
</evidence>
<evidence type="ECO:0000256" key="7">
    <source>
        <dbReference type="ARBA" id="ARBA00022989"/>
    </source>
</evidence>
<sequence length="344" mass="39474">MKALGIEFAPLNVPLRRRLQTLSIGFTTSLMTVLPMSSWLIMFCLILFSPFWLLAVLYLIWIWVFDKEVCEKGGRRIEWVRRWKIWKYSKEYFPINIIKDSKKVELDRKRNYLFCSFPHGLVATGAGIAFGNSHSTFQELFPEHTPHILTLRQNFLMPIFREYLLSVGACAASAKSINFLMSKPEGGNVALLVVGGAAESFYCKPGQYHLVLKNRKGFVKLALKNGSPLVPVFSFGETDIYDQVSNPEGSLLRRYQEWVKKITGIVPIIPLGRGFFQYSFGLLPQRKPINVIVGTPIDVEKVEDPTQEQIDSLHATFIKHLTDLFEEHKHKYLEKPEETFLVID</sequence>
<dbReference type="GO" id="GO:0004144">
    <property type="term" value="F:diacylglycerol O-acyltransferase activity"/>
    <property type="evidence" value="ECO:0007669"/>
    <property type="project" value="TreeGrafter"/>
</dbReference>
<evidence type="ECO:0000256" key="2">
    <source>
        <dbReference type="ARBA" id="ARBA00005420"/>
    </source>
</evidence>
<evidence type="ECO:0000313" key="13">
    <source>
        <dbReference type="Proteomes" id="UP000801492"/>
    </source>
</evidence>
<keyword evidence="4 11" id="KW-0808">Transferase</keyword>
<dbReference type="CDD" id="cd07987">
    <property type="entry name" value="LPLAT_MGAT-like"/>
    <property type="match status" value="1"/>
</dbReference>
<keyword evidence="3" id="KW-0444">Lipid biosynthesis</keyword>
<feature type="transmembrane region" description="Helical" evidence="11">
    <location>
        <begin position="39"/>
        <end position="65"/>
    </location>
</feature>
<dbReference type="Proteomes" id="UP000801492">
    <property type="component" value="Unassembled WGS sequence"/>
</dbReference>
<evidence type="ECO:0000256" key="6">
    <source>
        <dbReference type="ARBA" id="ARBA00022824"/>
    </source>
</evidence>
<keyword evidence="6 11" id="KW-0256">Endoplasmic reticulum</keyword>
<dbReference type="Pfam" id="PF03982">
    <property type="entry name" value="DAGAT"/>
    <property type="match status" value="1"/>
</dbReference>
<evidence type="ECO:0000256" key="4">
    <source>
        <dbReference type="ARBA" id="ARBA00022679"/>
    </source>
</evidence>
<keyword evidence="7 11" id="KW-1133">Transmembrane helix</keyword>
<dbReference type="GO" id="GO:0005789">
    <property type="term" value="C:endoplasmic reticulum membrane"/>
    <property type="evidence" value="ECO:0007669"/>
    <property type="project" value="UniProtKB-SubCell"/>
</dbReference>
<dbReference type="InterPro" id="IPR007130">
    <property type="entry name" value="DAGAT"/>
</dbReference>
<proteinExistence type="inferred from homology"/>
<evidence type="ECO:0000256" key="3">
    <source>
        <dbReference type="ARBA" id="ARBA00022516"/>
    </source>
</evidence>
<evidence type="ECO:0000256" key="9">
    <source>
        <dbReference type="ARBA" id="ARBA00023136"/>
    </source>
</evidence>
<organism evidence="12 13">
    <name type="scientific">Ignelater luminosus</name>
    <name type="common">Cucubano</name>
    <name type="synonym">Pyrophorus luminosus</name>
    <dbReference type="NCBI Taxonomy" id="2038154"/>
    <lineage>
        <taxon>Eukaryota</taxon>
        <taxon>Metazoa</taxon>
        <taxon>Ecdysozoa</taxon>
        <taxon>Arthropoda</taxon>
        <taxon>Hexapoda</taxon>
        <taxon>Insecta</taxon>
        <taxon>Pterygota</taxon>
        <taxon>Neoptera</taxon>
        <taxon>Endopterygota</taxon>
        <taxon>Coleoptera</taxon>
        <taxon>Polyphaga</taxon>
        <taxon>Elateriformia</taxon>
        <taxon>Elateroidea</taxon>
        <taxon>Elateridae</taxon>
        <taxon>Agrypninae</taxon>
        <taxon>Pyrophorini</taxon>
        <taxon>Ignelater</taxon>
    </lineage>
</organism>
<keyword evidence="10" id="KW-0012">Acyltransferase</keyword>